<dbReference type="PANTHER" id="PTHR12213:SF0">
    <property type="entry name" value="CORRINOID ADENOSYLTRANSFERASE MMAB"/>
    <property type="match status" value="1"/>
</dbReference>
<protein>
    <recommendedName>
        <fullName evidence="6">Corrinoid adenosyltransferase</fullName>
        <ecNumber evidence="6">2.5.1.17</ecNumber>
    </recommendedName>
    <alternativeName>
        <fullName evidence="6">Cob(II)alamin adenosyltransferase</fullName>
    </alternativeName>
    <alternativeName>
        <fullName evidence="6">Cob(II)yrinic acid a,c-diamide adenosyltransferase</fullName>
    </alternativeName>
    <alternativeName>
        <fullName evidence="6">Cobinamide/cobalamin adenosyltransferase</fullName>
    </alternativeName>
</protein>
<dbReference type="GO" id="GO:0009236">
    <property type="term" value="P:cobalamin biosynthetic process"/>
    <property type="evidence" value="ECO:0007669"/>
    <property type="project" value="UniProtKB-UniRule"/>
</dbReference>
<comment type="pathway">
    <text evidence="6">Cofactor biosynthesis; adenosylcobalamin biosynthesis; adenosylcobalamin from cob(II)yrinate a,c-diamide: step 2/7.</text>
</comment>
<dbReference type="InterPro" id="IPR016030">
    <property type="entry name" value="CblAdoTrfase-like"/>
</dbReference>
<keyword evidence="3 6" id="KW-0808">Transferase</keyword>
<reference evidence="8" key="2">
    <citation type="submission" date="2023-01" db="EMBL/GenBank/DDBJ databases">
        <title>Draft genome sequence of Portibacter lacus strain NBRC 108769.</title>
        <authorList>
            <person name="Sun Q."/>
            <person name="Mori K."/>
        </authorList>
    </citation>
    <scope>NUCLEOTIDE SEQUENCE</scope>
    <source>
        <strain evidence="8">NBRC 108769</strain>
    </source>
</reference>
<dbReference type="EC" id="2.5.1.17" evidence="6"/>
<evidence type="ECO:0000256" key="2">
    <source>
        <dbReference type="ARBA" id="ARBA00011233"/>
    </source>
</evidence>
<comment type="caution">
    <text evidence="8">The sequence shown here is derived from an EMBL/GenBank/DDBJ whole genome shotgun (WGS) entry which is preliminary data.</text>
</comment>
<keyword evidence="6" id="KW-0169">Cobalamin biosynthesis</keyword>
<dbReference type="SUPFAM" id="SSF89028">
    <property type="entry name" value="Cobalamin adenosyltransferase-like"/>
    <property type="match status" value="1"/>
</dbReference>
<evidence type="ECO:0000313" key="9">
    <source>
        <dbReference type="Proteomes" id="UP001156666"/>
    </source>
</evidence>
<dbReference type="Pfam" id="PF01923">
    <property type="entry name" value="Cob_adeno_trans"/>
    <property type="match status" value="1"/>
</dbReference>
<keyword evidence="5 6" id="KW-0067">ATP-binding</keyword>
<comment type="similarity">
    <text evidence="1 6">Belongs to the Cob(I)alamin adenosyltransferase family.</text>
</comment>
<comment type="subunit">
    <text evidence="2">Homotrimer.</text>
</comment>
<evidence type="ECO:0000256" key="1">
    <source>
        <dbReference type="ARBA" id="ARBA00007487"/>
    </source>
</evidence>
<dbReference type="GO" id="GO:0005524">
    <property type="term" value="F:ATP binding"/>
    <property type="evidence" value="ECO:0007669"/>
    <property type="project" value="UniProtKB-UniRule"/>
</dbReference>
<keyword evidence="4 6" id="KW-0547">Nucleotide-binding</keyword>
<dbReference type="Gene3D" id="1.20.1200.10">
    <property type="entry name" value="Cobalamin adenosyltransferase-like"/>
    <property type="match status" value="1"/>
</dbReference>
<dbReference type="RefSeq" id="WP_235293048.1">
    <property type="nucleotide sequence ID" value="NZ_BSOH01000005.1"/>
</dbReference>
<dbReference type="InterPro" id="IPR036451">
    <property type="entry name" value="CblAdoTrfase-like_sf"/>
</dbReference>
<comment type="catalytic activity">
    <reaction evidence="6">
        <text>2 cob(II)yrinate a,c diamide + reduced [electron-transfer flavoprotein] + 2 ATP = 2 adenosylcob(III)yrinate a,c-diamide + 2 triphosphate + oxidized [electron-transfer flavoprotein] + 3 H(+)</text>
        <dbReference type="Rhea" id="RHEA:11528"/>
        <dbReference type="Rhea" id="RHEA-COMP:10685"/>
        <dbReference type="Rhea" id="RHEA-COMP:10686"/>
        <dbReference type="ChEBI" id="CHEBI:15378"/>
        <dbReference type="ChEBI" id="CHEBI:18036"/>
        <dbReference type="ChEBI" id="CHEBI:30616"/>
        <dbReference type="ChEBI" id="CHEBI:57692"/>
        <dbReference type="ChEBI" id="CHEBI:58307"/>
        <dbReference type="ChEBI" id="CHEBI:58503"/>
        <dbReference type="ChEBI" id="CHEBI:58537"/>
        <dbReference type="EC" id="2.5.1.17"/>
    </reaction>
</comment>
<proteinExistence type="inferred from homology"/>
<dbReference type="PANTHER" id="PTHR12213">
    <property type="entry name" value="CORRINOID ADENOSYLTRANSFERASE"/>
    <property type="match status" value="1"/>
</dbReference>
<dbReference type="InterPro" id="IPR029499">
    <property type="entry name" value="PduO-typ"/>
</dbReference>
<evidence type="ECO:0000313" key="8">
    <source>
        <dbReference type="EMBL" id="GLR16247.1"/>
    </source>
</evidence>
<sequence>MKIYTKTGDAGETGLFGGKRVSKDSLRIEAYGTTDELNAFIGQLISSQDIQSVRSFLVKIQNEIFIMGSMLSMPSDQNFDIPIISESDIEDIEVEIDRMEKKLAPLKNFILPSGSAAISSSHICRTISRRAERRVVTLEQSEEINPLIKKYLNRLSDYFFVLSRYIAVETGVEETIWRPKK</sequence>
<evidence type="ECO:0000256" key="3">
    <source>
        <dbReference type="ARBA" id="ARBA00022679"/>
    </source>
</evidence>
<comment type="catalytic activity">
    <reaction evidence="6">
        <text>2 cob(II)alamin + reduced [electron-transfer flavoprotein] + 2 ATP = 2 adenosylcob(III)alamin + 2 triphosphate + oxidized [electron-transfer flavoprotein] + 3 H(+)</text>
        <dbReference type="Rhea" id="RHEA:28671"/>
        <dbReference type="Rhea" id="RHEA-COMP:10685"/>
        <dbReference type="Rhea" id="RHEA-COMP:10686"/>
        <dbReference type="ChEBI" id="CHEBI:15378"/>
        <dbReference type="ChEBI" id="CHEBI:16304"/>
        <dbReference type="ChEBI" id="CHEBI:18036"/>
        <dbReference type="ChEBI" id="CHEBI:18408"/>
        <dbReference type="ChEBI" id="CHEBI:30616"/>
        <dbReference type="ChEBI" id="CHEBI:57692"/>
        <dbReference type="ChEBI" id="CHEBI:58307"/>
        <dbReference type="EC" id="2.5.1.17"/>
    </reaction>
</comment>
<dbReference type="NCBIfam" id="TIGR00636">
    <property type="entry name" value="PduO_Nterm"/>
    <property type="match status" value="1"/>
</dbReference>
<evidence type="ECO:0000256" key="4">
    <source>
        <dbReference type="ARBA" id="ARBA00022741"/>
    </source>
</evidence>
<feature type="domain" description="Cobalamin adenosyltransferase-like" evidence="7">
    <location>
        <begin position="3"/>
        <end position="166"/>
    </location>
</feature>
<dbReference type="EMBL" id="BSOH01000005">
    <property type="protein sequence ID" value="GLR16247.1"/>
    <property type="molecule type" value="Genomic_DNA"/>
</dbReference>
<dbReference type="AlphaFoldDB" id="A0AA37SLF7"/>
<organism evidence="8 9">
    <name type="scientific">Portibacter lacus</name>
    <dbReference type="NCBI Taxonomy" id="1099794"/>
    <lineage>
        <taxon>Bacteria</taxon>
        <taxon>Pseudomonadati</taxon>
        <taxon>Bacteroidota</taxon>
        <taxon>Saprospiria</taxon>
        <taxon>Saprospirales</taxon>
        <taxon>Haliscomenobacteraceae</taxon>
        <taxon>Portibacter</taxon>
    </lineage>
</organism>
<gene>
    <name evidence="8" type="ORF">GCM10007940_08620</name>
</gene>
<evidence type="ECO:0000259" key="7">
    <source>
        <dbReference type="Pfam" id="PF01923"/>
    </source>
</evidence>
<evidence type="ECO:0000256" key="5">
    <source>
        <dbReference type="ARBA" id="ARBA00022840"/>
    </source>
</evidence>
<accession>A0AA37SLF7</accession>
<dbReference type="GO" id="GO:0008817">
    <property type="term" value="F:corrinoid adenosyltransferase activity"/>
    <property type="evidence" value="ECO:0007669"/>
    <property type="project" value="UniProtKB-UniRule"/>
</dbReference>
<dbReference type="FunFam" id="1.20.1200.10:FF:000001">
    <property type="entry name" value="Cob(I)yrinic acid a,c-diamide adenosyltransferase"/>
    <property type="match status" value="1"/>
</dbReference>
<dbReference type="Proteomes" id="UP001156666">
    <property type="component" value="Unassembled WGS sequence"/>
</dbReference>
<name>A0AA37SLF7_9BACT</name>
<keyword evidence="9" id="KW-1185">Reference proteome</keyword>
<reference evidence="8" key="1">
    <citation type="journal article" date="2014" name="Int. J. Syst. Evol. Microbiol.">
        <title>Complete genome sequence of Corynebacterium casei LMG S-19264T (=DSM 44701T), isolated from a smear-ripened cheese.</title>
        <authorList>
            <consortium name="US DOE Joint Genome Institute (JGI-PGF)"/>
            <person name="Walter F."/>
            <person name="Albersmeier A."/>
            <person name="Kalinowski J."/>
            <person name="Ruckert C."/>
        </authorList>
    </citation>
    <scope>NUCLEOTIDE SEQUENCE</scope>
    <source>
        <strain evidence="8">NBRC 108769</strain>
    </source>
</reference>
<evidence type="ECO:0000256" key="6">
    <source>
        <dbReference type="RuleBase" id="RU366026"/>
    </source>
</evidence>